<dbReference type="Pfam" id="PF08241">
    <property type="entry name" value="Methyltransf_11"/>
    <property type="match status" value="1"/>
</dbReference>
<dbReference type="Proteomes" id="UP000467700">
    <property type="component" value="Unassembled WGS sequence"/>
</dbReference>
<evidence type="ECO:0000256" key="2">
    <source>
        <dbReference type="ARBA" id="ARBA00022603"/>
    </source>
</evidence>
<evidence type="ECO:0000256" key="1">
    <source>
        <dbReference type="ARBA" id="ARBA00008361"/>
    </source>
</evidence>
<dbReference type="EMBL" id="CACVBS010000090">
    <property type="protein sequence ID" value="CAA7270339.1"/>
    <property type="molecule type" value="Genomic_DNA"/>
</dbReference>
<name>A0A8S0VUJ3_CYCAE</name>
<comment type="similarity">
    <text evidence="1">Belongs to the methyltransferase superfamily.</text>
</comment>
<accession>A0A8S0VUJ3</accession>
<reference evidence="5 6" key="1">
    <citation type="submission" date="2020-01" db="EMBL/GenBank/DDBJ databases">
        <authorList>
            <person name="Gupta K D."/>
        </authorList>
    </citation>
    <scope>NUCLEOTIDE SEQUENCE [LARGE SCALE GENOMIC DNA]</scope>
</reference>
<protein>
    <recommendedName>
        <fullName evidence="4">Methyltransferase type 11 domain-containing protein</fullName>
    </recommendedName>
</protein>
<dbReference type="CDD" id="cd02440">
    <property type="entry name" value="AdoMet_MTases"/>
    <property type="match status" value="1"/>
</dbReference>
<proteinExistence type="inferred from homology"/>
<evidence type="ECO:0000259" key="4">
    <source>
        <dbReference type="Pfam" id="PF08241"/>
    </source>
</evidence>
<gene>
    <name evidence="5" type="ORF">AAE3_LOCUS12653</name>
</gene>
<evidence type="ECO:0000256" key="3">
    <source>
        <dbReference type="ARBA" id="ARBA00022679"/>
    </source>
</evidence>
<dbReference type="GO" id="GO:0008757">
    <property type="term" value="F:S-adenosylmethionine-dependent methyltransferase activity"/>
    <property type="evidence" value="ECO:0007669"/>
    <property type="project" value="InterPro"/>
</dbReference>
<dbReference type="SUPFAM" id="SSF53335">
    <property type="entry name" value="S-adenosyl-L-methionine-dependent methyltransferases"/>
    <property type="match status" value="1"/>
</dbReference>
<evidence type="ECO:0000313" key="6">
    <source>
        <dbReference type="Proteomes" id="UP000467700"/>
    </source>
</evidence>
<dbReference type="AlphaFoldDB" id="A0A8S0VUJ3"/>
<dbReference type="OrthoDB" id="10027013at2759"/>
<comment type="caution">
    <text evidence="5">The sequence shown here is derived from an EMBL/GenBank/DDBJ whole genome shotgun (WGS) entry which is preliminary data.</text>
</comment>
<dbReference type="GO" id="GO:0032259">
    <property type="term" value="P:methylation"/>
    <property type="evidence" value="ECO:0007669"/>
    <property type="project" value="UniProtKB-KW"/>
</dbReference>
<dbReference type="PANTHER" id="PTHR44942:SF4">
    <property type="entry name" value="METHYLTRANSFERASE TYPE 11 DOMAIN-CONTAINING PROTEIN"/>
    <property type="match status" value="1"/>
</dbReference>
<dbReference type="InterPro" id="IPR029063">
    <property type="entry name" value="SAM-dependent_MTases_sf"/>
</dbReference>
<dbReference type="Gene3D" id="3.40.50.150">
    <property type="entry name" value="Vaccinia Virus protein VP39"/>
    <property type="match status" value="1"/>
</dbReference>
<keyword evidence="6" id="KW-1185">Reference proteome</keyword>
<keyword evidence="3" id="KW-0808">Transferase</keyword>
<evidence type="ECO:0000313" key="5">
    <source>
        <dbReference type="EMBL" id="CAA7270339.1"/>
    </source>
</evidence>
<organism evidence="5 6">
    <name type="scientific">Cyclocybe aegerita</name>
    <name type="common">Black poplar mushroom</name>
    <name type="synonym">Agrocybe aegerita</name>
    <dbReference type="NCBI Taxonomy" id="1973307"/>
    <lineage>
        <taxon>Eukaryota</taxon>
        <taxon>Fungi</taxon>
        <taxon>Dikarya</taxon>
        <taxon>Basidiomycota</taxon>
        <taxon>Agaricomycotina</taxon>
        <taxon>Agaricomycetes</taxon>
        <taxon>Agaricomycetidae</taxon>
        <taxon>Agaricales</taxon>
        <taxon>Agaricineae</taxon>
        <taxon>Bolbitiaceae</taxon>
        <taxon>Cyclocybe</taxon>
    </lineage>
</organism>
<dbReference type="PANTHER" id="PTHR44942">
    <property type="entry name" value="METHYLTRANSF_11 DOMAIN-CONTAINING PROTEIN"/>
    <property type="match status" value="1"/>
</dbReference>
<sequence length="418" mass="47795">MRVQTFTLDAFIDMSPRRFFDLYETQLQACVSRLVWAYPCLAARRPGLRLSVSHPKLFHLSTIISEYRESLNQTPMSTFAKASFNAATYSAWRPTYPPQLFEYIFAYHRRGTGSPTHEARWERAVDLGCGTGQATLQLRPFREVIGIDPSGGMLETARASLAKSSLAAAATRDTSFTFLEGSAEDLSKTIPENENVDLLIAAQAAHWFDWSKVWPETHRVLRRGGTTAFWVYAEFRLPQFPSLTSIITAYAQGNDPRTSLGPHFQRPGRTILERYLVDVPEPEAFVPSGEFTPLKRVYFFGDEIPSFIPEDRTFQPTFLRKEMRWRDLLGYLRTWSALHNYHEKYPDDLKADEDTRFLKEDLATGAEPFDDIRGGDISIRFWKDLREGVNNSEPTELVGIEDQVVVEWPVALLLTTKM</sequence>
<dbReference type="InterPro" id="IPR013216">
    <property type="entry name" value="Methyltransf_11"/>
</dbReference>
<keyword evidence="2" id="KW-0489">Methyltransferase</keyword>
<dbReference type="InterPro" id="IPR051052">
    <property type="entry name" value="Diverse_substrate_MTase"/>
</dbReference>
<feature type="domain" description="Methyltransferase type 11" evidence="4">
    <location>
        <begin position="125"/>
        <end position="228"/>
    </location>
</feature>